<dbReference type="EMBL" id="QXFU01000641">
    <property type="protein sequence ID" value="KAE9026194.1"/>
    <property type="molecule type" value="Genomic_DNA"/>
</dbReference>
<gene>
    <name evidence="4" type="ORF">PR001_g11061</name>
    <name evidence="3" type="ORF">PR002_g10982</name>
    <name evidence="5" type="ORF">PR003_g11481</name>
</gene>
<dbReference type="EMBL" id="QXFV01000671">
    <property type="protein sequence ID" value="KAE9031212.1"/>
    <property type="molecule type" value="Genomic_DNA"/>
</dbReference>
<evidence type="ECO:0000256" key="2">
    <source>
        <dbReference type="SAM" id="Phobius"/>
    </source>
</evidence>
<evidence type="ECO:0000313" key="8">
    <source>
        <dbReference type="Proteomes" id="UP000435112"/>
    </source>
</evidence>
<feature type="region of interest" description="Disordered" evidence="1">
    <location>
        <begin position="259"/>
        <end position="295"/>
    </location>
</feature>
<reference evidence="6 8" key="1">
    <citation type="submission" date="2018-09" db="EMBL/GenBank/DDBJ databases">
        <title>Genomic investigation of the strawberry pathogen Phytophthora fragariae indicates pathogenicity is determined by transcriptional variation in three key races.</title>
        <authorList>
            <person name="Adams T.M."/>
            <person name="Armitage A.D."/>
            <person name="Sobczyk M.K."/>
            <person name="Bates H.J."/>
            <person name="Dunwell J.M."/>
            <person name="Nellist C.F."/>
            <person name="Harrison R.J."/>
        </authorList>
    </citation>
    <scope>NUCLEOTIDE SEQUENCE [LARGE SCALE GENOMIC DNA]</scope>
    <source>
        <strain evidence="4 6">SCRP249</strain>
        <strain evidence="3 8">SCRP324</strain>
        <strain evidence="5 7">SCRP333</strain>
    </source>
</reference>
<keyword evidence="2" id="KW-1133">Transmembrane helix</keyword>
<keyword evidence="2" id="KW-0812">Transmembrane</keyword>
<feature type="compositionally biased region" description="Acidic residues" evidence="1">
    <location>
        <begin position="259"/>
        <end position="271"/>
    </location>
</feature>
<feature type="compositionally biased region" description="Basic residues" evidence="1">
    <location>
        <begin position="282"/>
        <end position="295"/>
    </location>
</feature>
<comment type="caution">
    <text evidence="4">The sequence shown here is derived from an EMBL/GenBank/DDBJ whole genome shotgun (WGS) entry which is preliminary data.</text>
</comment>
<evidence type="ECO:0000313" key="4">
    <source>
        <dbReference type="EMBL" id="KAE9031212.1"/>
    </source>
</evidence>
<evidence type="ECO:0000313" key="5">
    <source>
        <dbReference type="EMBL" id="KAE9338461.1"/>
    </source>
</evidence>
<accession>A0A6A3MI35</accession>
<name>A0A6A3MI35_9STRA</name>
<keyword evidence="7" id="KW-1185">Reference proteome</keyword>
<proteinExistence type="predicted"/>
<keyword evidence="2" id="KW-0472">Membrane</keyword>
<dbReference type="Proteomes" id="UP000435112">
    <property type="component" value="Unassembled WGS sequence"/>
</dbReference>
<dbReference type="OrthoDB" id="167389at2759"/>
<sequence length="295" mass="33231">MGMDRTPVCALYSKRTHVSHSASRELDPTSQEARLAALLTERAALAVLLVTSNASHRPLFHMGDEKKKKTSLAAAVYCGPVDGSDGRSLEAVTPLSMEAEWDPYVQRKQHGVGLQPIVGVLRNDRTPLNTPYTPQLMKLHLKRHEEYDERDEYDERPGKQLVTTVKSKIVLVMQPVHKIRAAVDHVVSIVVPGYIQGTTLFTKLRPWVVWHYTAVVCVPFVMLLSPMLIALSICTSPIWISGIAVLFVRLLIRSHPPLEDEFSPDPEEEEETSPHHPNSMYRRAHLTNHGQRGYR</sequence>
<evidence type="ECO:0000313" key="3">
    <source>
        <dbReference type="EMBL" id="KAE9026194.1"/>
    </source>
</evidence>
<feature type="transmembrane region" description="Helical" evidence="2">
    <location>
        <begin position="207"/>
        <end position="224"/>
    </location>
</feature>
<evidence type="ECO:0000313" key="7">
    <source>
        <dbReference type="Proteomes" id="UP000434957"/>
    </source>
</evidence>
<organism evidence="4 6">
    <name type="scientific">Phytophthora rubi</name>
    <dbReference type="NCBI Taxonomy" id="129364"/>
    <lineage>
        <taxon>Eukaryota</taxon>
        <taxon>Sar</taxon>
        <taxon>Stramenopiles</taxon>
        <taxon>Oomycota</taxon>
        <taxon>Peronosporomycetes</taxon>
        <taxon>Peronosporales</taxon>
        <taxon>Peronosporaceae</taxon>
        <taxon>Phytophthora</taxon>
    </lineage>
</organism>
<evidence type="ECO:0000256" key="1">
    <source>
        <dbReference type="SAM" id="MobiDB-lite"/>
    </source>
</evidence>
<feature type="transmembrane region" description="Helical" evidence="2">
    <location>
        <begin position="230"/>
        <end position="252"/>
    </location>
</feature>
<dbReference type="Proteomes" id="UP000429607">
    <property type="component" value="Unassembled WGS sequence"/>
</dbReference>
<evidence type="ECO:0000313" key="6">
    <source>
        <dbReference type="Proteomes" id="UP000429607"/>
    </source>
</evidence>
<dbReference type="AlphaFoldDB" id="A0A6A3MI35"/>
<dbReference type="Proteomes" id="UP000434957">
    <property type="component" value="Unassembled WGS sequence"/>
</dbReference>
<dbReference type="EMBL" id="QXFT01000663">
    <property type="protein sequence ID" value="KAE9338461.1"/>
    <property type="molecule type" value="Genomic_DNA"/>
</dbReference>
<protein>
    <submittedName>
        <fullName evidence="4">Uncharacterized protein</fullName>
    </submittedName>
</protein>